<dbReference type="CDD" id="cd11043">
    <property type="entry name" value="CYP90-like"/>
    <property type="match status" value="1"/>
</dbReference>
<reference evidence="5 6" key="1">
    <citation type="journal article" date="2020" name="IScience">
        <title>Genome Sequencing of the Endangered Kingdonia uniflora (Circaeasteraceae, Ranunculales) Reveals Potential Mechanisms of Evolutionary Specialization.</title>
        <authorList>
            <person name="Sun Y."/>
            <person name="Deng T."/>
            <person name="Zhang A."/>
            <person name="Moore M.J."/>
            <person name="Landis J.B."/>
            <person name="Lin N."/>
            <person name="Zhang H."/>
            <person name="Zhang X."/>
            <person name="Huang J."/>
            <person name="Zhang X."/>
            <person name="Sun H."/>
            <person name="Wang H."/>
        </authorList>
    </citation>
    <scope>NUCLEOTIDE SEQUENCE [LARGE SCALE GENOMIC DNA]</scope>
    <source>
        <strain evidence="5">TB1705</strain>
        <tissue evidence="5">Leaf</tissue>
    </source>
</reference>
<dbReference type="GO" id="GO:0016125">
    <property type="term" value="P:sterol metabolic process"/>
    <property type="evidence" value="ECO:0007669"/>
    <property type="project" value="TreeGrafter"/>
</dbReference>
<feature type="binding site" description="axial binding residue" evidence="3">
    <location>
        <position position="556"/>
    </location>
    <ligand>
        <name>heme</name>
        <dbReference type="ChEBI" id="CHEBI:30413"/>
    </ligand>
    <ligandPart>
        <name>Fe</name>
        <dbReference type="ChEBI" id="CHEBI:18248"/>
    </ligandPart>
</feature>
<dbReference type="GO" id="GO:0016705">
    <property type="term" value="F:oxidoreductase activity, acting on paired donors, with incorporation or reduction of molecular oxygen"/>
    <property type="evidence" value="ECO:0007669"/>
    <property type="project" value="InterPro"/>
</dbReference>
<dbReference type="GO" id="GO:0005506">
    <property type="term" value="F:iron ion binding"/>
    <property type="evidence" value="ECO:0007669"/>
    <property type="project" value="InterPro"/>
</dbReference>
<dbReference type="Pfam" id="PF00067">
    <property type="entry name" value="p450"/>
    <property type="match status" value="3"/>
</dbReference>
<keyword evidence="4" id="KW-0812">Transmembrane</keyword>
<keyword evidence="1 3" id="KW-0479">Metal-binding</keyword>
<keyword evidence="2 3" id="KW-0408">Iron</keyword>
<dbReference type="OrthoDB" id="3945418at2759"/>
<dbReference type="InterPro" id="IPR036396">
    <property type="entry name" value="Cyt_P450_sf"/>
</dbReference>
<evidence type="ECO:0000256" key="4">
    <source>
        <dbReference type="SAM" id="Phobius"/>
    </source>
</evidence>
<sequence length="610" mass="69933">MKYTWRVAQEIMKLTPSVSSNFKTTIKDTSFGGFDIPKGWRVFWFAPATHLDEIIFEEPEKFDPSRFENLSKYVLPYTNISVRDQSDYNTKYKDMAVLVLVAITLVFLSFVFKLFRRNRKVEYLPRGSLGFPLIGESLSFVKAQKENRGEEWINERISKHGPVFKTSLMGFPTVVITGQAGNKFVLGSDSDVLTMTQPMTVRRVVGDCTLTGLSKPRYKLVKGAMMSFLKPESLQSYVSRLDEIVNAHIVSEIKEKESIKAVDFMKKLTFDVTFTILFGIDGKSPKEAMFHDFDQIFKAVWSVPLNFPGTIFHQGLQARSRVISMILPILMKRKQELLDGTINPRNDLLTWMLAVREENQEPITRDELIDNFIGIVIASHDTTSILLSLMMWKLARDPKIVAKVREGNHVHPTFASSFLSFPMYIILFIVSSHYAKSIISIISEQMEIFLRKKGSGEEKLAWTDLQSMKYTWRVAQELMRIIPPVFGNFREAAKDLYFCGCFIPKGWQVFWVSHGTQMNEDIFENPKVFDPSRFENPTKPIPPFTYVPFGGGPHMCSGNEFARVEILTIIHHMVTKFEWSQVIPDETITRQPLPYPSMGLPINIKSVNQS</sequence>
<dbReference type="EMBL" id="JACGCM010002221">
    <property type="protein sequence ID" value="KAF6143064.1"/>
    <property type="molecule type" value="Genomic_DNA"/>
</dbReference>
<comment type="caution">
    <text evidence="5">The sequence shown here is derived from an EMBL/GenBank/DDBJ whole genome shotgun (WGS) entry which is preliminary data.</text>
</comment>
<dbReference type="GO" id="GO:0004497">
    <property type="term" value="F:monooxygenase activity"/>
    <property type="evidence" value="ECO:0007669"/>
    <property type="project" value="InterPro"/>
</dbReference>
<name>A0A7J7LKL1_9MAGN</name>
<dbReference type="InterPro" id="IPR002401">
    <property type="entry name" value="Cyt_P450_E_grp-I"/>
</dbReference>
<evidence type="ECO:0000256" key="3">
    <source>
        <dbReference type="PIRSR" id="PIRSR602401-1"/>
    </source>
</evidence>
<keyword evidence="4" id="KW-1133">Transmembrane helix</keyword>
<dbReference type="PANTHER" id="PTHR24286">
    <property type="entry name" value="CYTOCHROME P450 26"/>
    <property type="match status" value="1"/>
</dbReference>
<protein>
    <recommendedName>
        <fullName evidence="7">Cytochrome P450</fullName>
    </recommendedName>
</protein>
<keyword evidence="6" id="KW-1185">Reference proteome</keyword>
<accession>A0A7J7LKL1</accession>
<keyword evidence="3" id="KW-0349">Heme</keyword>
<evidence type="ECO:0000313" key="6">
    <source>
        <dbReference type="Proteomes" id="UP000541444"/>
    </source>
</evidence>
<feature type="transmembrane region" description="Helical" evidence="4">
    <location>
        <begin position="95"/>
        <end position="115"/>
    </location>
</feature>
<dbReference type="PRINTS" id="PR00385">
    <property type="entry name" value="P450"/>
</dbReference>
<dbReference type="GO" id="GO:0044550">
    <property type="term" value="P:secondary metabolite biosynthetic process"/>
    <property type="evidence" value="ECO:0007669"/>
    <property type="project" value="UniProtKB-ARBA"/>
</dbReference>
<organism evidence="5 6">
    <name type="scientific">Kingdonia uniflora</name>
    <dbReference type="NCBI Taxonomy" id="39325"/>
    <lineage>
        <taxon>Eukaryota</taxon>
        <taxon>Viridiplantae</taxon>
        <taxon>Streptophyta</taxon>
        <taxon>Embryophyta</taxon>
        <taxon>Tracheophyta</taxon>
        <taxon>Spermatophyta</taxon>
        <taxon>Magnoliopsida</taxon>
        <taxon>Ranunculales</taxon>
        <taxon>Circaeasteraceae</taxon>
        <taxon>Kingdonia</taxon>
    </lineage>
</organism>
<dbReference type="Proteomes" id="UP000541444">
    <property type="component" value="Unassembled WGS sequence"/>
</dbReference>
<dbReference type="SUPFAM" id="SSF48264">
    <property type="entry name" value="Cytochrome P450"/>
    <property type="match status" value="2"/>
</dbReference>
<keyword evidence="4" id="KW-0472">Membrane</keyword>
<evidence type="ECO:0000256" key="1">
    <source>
        <dbReference type="ARBA" id="ARBA00022723"/>
    </source>
</evidence>
<comment type="cofactor">
    <cofactor evidence="3">
        <name>heme</name>
        <dbReference type="ChEBI" id="CHEBI:30413"/>
    </cofactor>
</comment>
<proteinExistence type="predicted"/>
<dbReference type="AlphaFoldDB" id="A0A7J7LKL1"/>
<dbReference type="PANTHER" id="PTHR24286:SF256">
    <property type="entry name" value="CYTOCHROME P450 FAMILY PROTEIN"/>
    <property type="match status" value="1"/>
</dbReference>
<dbReference type="Gene3D" id="1.10.630.10">
    <property type="entry name" value="Cytochrome P450"/>
    <property type="match status" value="3"/>
</dbReference>
<evidence type="ECO:0008006" key="7">
    <source>
        <dbReference type="Google" id="ProtNLM"/>
    </source>
</evidence>
<evidence type="ECO:0000256" key="2">
    <source>
        <dbReference type="ARBA" id="ARBA00023004"/>
    </source>
</evidence>
<dbReference type="GO" id="GO:0020037">
    <property type="term" value="F:heme binding"/>
    <property type="evidence" value="ECO:0007669"/>
    <property type="project" value="InterPro"/>
</dbReference>
<dbReference type="InterPro" id="IPR001128">
    <property type="entry name" value="Cyt_P450"/>
</dbReference>
<dbReference type="PRINTS" id="PR00463">
    <property type="entry name" value="EP450I"/>
</dbReference>
<gene>
    <name evidence="5" type="ORF">GIB67_041132</name>
</gene>
<evidence type="ECO:0000313" key="5">
    <source>
        <dbReference type="EMBL" id="KAF6143064.1"/>
    </source>
</evidence>